<proteinExistence type="inferred from homology"/>
<protein>
    <submittedName>
        <fullName evidence="3">3-phosphoglycerate dehydrogenase</fullName>
    </submittedName>
</protein>
<sequence length="330" mass="35516">MQLQHKLKRKLAVLAAAGAALATLLAAPARAEYPEHPINLIVSYGPGGGTDLTARALAPFIEKYLGNGARIVVLNRPGAGGAIGFAEIARAKPDGYTIGFLNTPNLITIPIERKAQYHWTDFDLIGNLIDDPDSFAVNTSSNIKTLADLAAYAKANPGKVTVGTTGIGSDDHLAMLLFEKSTGTKMTHVPYKGAGEVRSAISSGEIFMAAMNIGEAWAYIQAGSPMRDLGVMSQERSDIAPDLPTFKEQGHDITMSSLRGIGAPKGLPPEIKDKLVKAVRQAVEDPEFRAKAKSMYAPLRYLAPAEYQAELQANETLFRDFWKATPWAEH</sequence>
<dbReference type="EMBL" id="NEVT01000006">
    <property type="protein sequence ID" value="OZI76540.1"/>
    <property type="molecule type" value="Genomic_DNA"/>
</dbReference>
<dbReference type="InterPro" id="IPR042100">
    <property type="entry name" value="Bug_dom1"/>
</dbReference>
<dbReference type="CDD" id="cd07012">
    <property type="entry name" value="PBP2_Bug_TTT"/>
    <property type="match status" value="1"/>
</dbReference>
<comment type="similarity">
    <text evidence="1">Belongs to the UPF0065 (bug) family.</text>
</comment>
<organism evidence="3 4">
    <name type="scientific">Bordetella genomosp. 2</name>
    <dbReference type="NCBI Taxonomy" id="1983456"/>
    <lineage>
        <taxon>Bacteria</taxon>
        <taxon>Pseudomonadati</taxon>
        <taxon>Pseudomonadota</taxon>
        <taxon>Betaproteobacteria</taxon>
        <taxon>Burkholderiales</taxon>
        <taxon>Alcaligenaceae</taxon>
        <taxon>Bordetella</taxon>
    </lineage>
</organism>
<dbReference type="RefSeq" id="WP_170947093.1">
    <property type="nucleotide sequence ID" value="NZ_NEVT01000006.1"/>
</dbReference>
<dbReference type="Pfam" id="PF03401">
    <property type="entry name" value="TctC"/>
    <property type="match status" value="1"/>
</dbReference>
<gene>
    <name evidence="3" type="ORF">CAL24_15595</name>
</gene>
<dbReference type="SUPFAM" id="SSF53850">
    <property type="entry name" value="Periplasmic binding protein-like II"/>
    <property type="match status" value="1"/>
</dbReference>
<dbReference type="AlphaFoldDB" id="A0A261VSF8"/>
<evidence type="ECO:0000313" key="4">
    <source>
        <dbReference type="Proteomes" id="UP000215633"/>
    </source>
</evidence>
<dbReference type="InterPro" id="IPR005064">
    <property type="entry name" value="BUG"/>
</dbReference>
<accession>A0A261VSF8</accession>
<dbReference type="PANTHER" id="PTHR42928:SF5">
    <property type="entry name" value="BLR1237 PROTEIN"/>
    <property type="match status" value="1"/>
</dbReference>
<evidence type="ECO:0000256" key="1">
    <source>
        <dbReference type="ARBA" id="ARBA00006987"/>
    </source>
</evidence>
<name>A0A261VSF8_9BORD</name>
<dbReference type="Gene3D" id="3.40.190.150">
    <property type="entry name" value="Bordetella uptake gene, domain 1"/>
    <property type="match status" value="1"/>
</dbReference>
<comment type="caution">
    <text evidence="3">The sequence shown here is derived from an EMBL/GenBank/DDBJ whole genome shotgun (WGS) entry which is preliminary data.</text>
</comment>
<dbReference type="PIRSF" id="PIRSF017082">
    <property type="entry name" value="YflP"/>
    <property type="match status" value="1"/>
</dbReference>
<evidence type="ECO:0000256" key="2">
    <source>
        <dbReference type="SAM" id="SignalP"/>
    </source>
</evidence>
<reference evidence="4" key="1">
    <citation type="submission" date="2017-05" db="EMBL/GenBank/DDBJ databases">
        <title>Complete and WGS of Bordetella genogroups.</title>
        <authorList>
            <person name="Spilker T."/>
            <person name="Lipuma J."/>
        </authorList>
    </citation>
    <scope>NUCLEOTIDE SEQUENCE [LARGE SCALE GENOMIC DNA]</scope>
    <source>
        <strain evidence="4">AU8256</strain>
    </source>
</reference>
<feature type="chain" id="PRO_5013192927" evidence="2">
    <location>
        <begin position="32"/>
        <end position="330"/>
    </location>
</feature>
<evidence type="ECO:0000313" key="3">
    <source>
        <dbReference type="EMBL" id="OZI76540.1"/>
    </source>
</evidence>
<dbReference type="Proteomes" id="UP000215633">
    <property type="component" value="Unassembled WGS sequence"/>
</dbReference>
<feature type="signal peptide" evidence="2">
    <location>
        <begin position="1"/>
        <end position="31"/>
    </location>
</feature>
<keyword evidence="2" id="KW-0732">Signal</keyword>
<dbReference type="PANTHER" id="PTHR42928">
    <property type="entry name" value="TRICARBOXYLATE-BINDING PROTEIN"/>
    <property type="match status" value="1"/>
</dbReference>
<dbReference type="Gene3D" id="3.40.190.10">
    <property type="entry name" value="Periplasmic binding protein-like II"/>
    <property type="match status" value="1"/>
</dbReference>
<keyword evidence="4" id="KW-1185">Reference proteome</keyword>